<dbReference type="VEuPathDB" id="FungiDB:A1Q1_06746"/>
<dbReference type="GeneID" id="25990258"/>
<evidence type="ECO:0000313" key="2">
    <source>
        <dbReference type="EMBL" id="EJT52033.1"/>
    </source>
</evidence>
<dbReference type="RefSeq" id="XP_014183270.1">
    <property type="nucleotide sequence ID" value="XM_014327795.1"/>
</dbReference>
<accession>J5RDH5</accession>
<evidence type="ECO:0000256" key="1">
    <source>
        <dbReference type="SAM" id="SignalP"/>
    </source>
</evidence>
<dbReference type="EMBL" id="ALBS01000037">
    <property type="protein sequence ID" value="EJT52033.1"/>
    <property type="molecule type" value="Genomic_DNA"/>
</dbReference>
<evidence type="ECO:0000313" key="3">
    <source>
        <dbReference type="Proteomes" id="UP000002748"/>
    </source>
</evidence>
<proteinExistence type="predicted"/>
<evidence type="ECO:0008006" key="4">
    <source>
        <dbReference type="Google" id="ProtNLM"/>
    </source>
</evidence>
<comment type="caution">
    <text evidence="2">The sequence shown here is derived from an EMBL/GenBank/DDBJ whole genome shotgun (WGS) entry which is preliminary data.</text>
</comment>
<gene>
    <name evidence="2" type="ORF">A1Q1_06746</name>
</gene>
<dbReference type="Proteomes" id="UP000002748">
    <property type="component" value="Unassembled WGS sequence"/>
</dbReference>
<organism evidence="2 3">
    <name type="scientific">Trichosporon asahii var. asahii (strain ATCC 90039 / CBS 2479 / JCM 2466 / KCTC 7840 / NBRC 103889/ NCYC 2677 / UAMH 7654)</name>
    <name type="common">Yeast</name>
    <dbReference type="NCBI Taxonomy" id="1186058"/>
    <lineage>
        <taxon>Eukaryota</taxon>
        <taxon>Fungi</taxon>
        <taxon>Dikarya</taxon>
        <taxon>Basidiomycota</taxon>
        <taxon>Agaricomycotina</taxon>
        <taxon>Tremellomycetes</taxon>
        <taxon>Trichosporonales</taxon>
        <taxon>Trichosporonaceae</taxon>
        <taxon>Trichosporon</taxon>
    </lineage>
</organism>
<name>J5RDH5_TRIAS</name>
<reference evidence="2 3" key="1">
    <citation type="journal article" date="2012" name="Eukaryot. Cell">
        <title>Draft genome sequence of CBS 2479, the standard type strain of Trichosporon asahii.</title>
        <authorList>
            <person name="Yang R.Y."/>
            <person name="Li H.T."/>
            <person name="Zhu H."/>
            <person name="Zhou G.P."/>
            <person name="Wang M."/>
            <person name="Wang L."/>
        </authorList>
    </citation>
    <scope>NUCLEOTIDE SEQUENCE [LARGE SCALE GENOMIC DNA]</scope>
    <source>
        <strain evidence="3">ATCC 90039 / CBS 2479 / JCM 2466 / KCTC 7840 / NCYC 2677 / UAMH 7654</strain>
    </source>
</reference>
<dbReference type="KEGG" id="tasa:A1Q1_06746"/>
<feature type="signal peptide" evidence="1">
    <location>
        <begin position="1"/>
        <end position="19"/>
    </location>
</feature>
<dbReference type="HOGENOM" id="CLU_2308030_0_0_1"/>
<protein>
    <recommendedName>
        <fullName evidence="4">Extracellular membrane protein CFEM domain-containing protein</fullName>
    </recommendedName>
</protein>
<dbReference type="AlphaFoldDB" id="J5RDH5"/>
<feature type="chain" id="PRO_5003785471" description="Extracellular membrane protein CFEM domain-containing protein" evidence="1">
    <location>
        <begin position="20"/>
        <end position="100"/>
    </location>
</feature>
<sequence length="100" mass="10172">MKVIALALTLFAAAGSVSAQVDASTVDPCLKGCVIQAAKEIGCWNEGDIPGSIKCGCGDKRGEATSHGVACLQGKCPEQIGGAWGLFDKMCKEGVTGNIN</sequence>
<dbReference type="OrthoDB" id="4505683at2759"/>
<keyword evidence="1" id="KW-0732">Signal</keyword>